<dbReference type="GO" id="GO:0005829">
    <property type="term" value="C:cytosol"/>
    <property type="evidence" value="ECO:0007669"/>
    <property type="project" value="TreeGrafter"/>
</dbReference>
<name>A0A8B6DDJ4_MYTGA</name>
<keyword evidence="7" id="KW-0539">Nucleus</keyword>
<dbReference type="EMBL" id="UYJE01003342">
    <property type="protein sequence ID" value="VDI18492.1"/>
    <property type="molecule type" value="Genomic_DNA"/>
</dbReference>
<proteinExistence type="inferred from homology"/>
<comment type="caution">
    <text evidence="9">The sequence shown here is derived from an EMBL/GenBank/DDBJ whole genome shotgun (WGS) entry which is preliminary data.</text>
</comment>
<evidence type="ECO:0000256" key="6">
    <source>
        <dbReference type="ARBA" id="ARBA00023163"/>
    </source>
</evidence>
<evidence type="ECO:0000256" key="2">
    <source>
        <dbReference type="ARBA" id="ARBA00004496"/>
    </source>
</evidence>
<evidence type="ECO:0000313" key="10">
    <source>
        <dbReference type="Proteomes" id="UP000596742"/>
    </source>
</evidence>
<reference evidence="9" key="1">
    <citation type="submission" date="2018-11" db="EMBL/GenBank/DDBJ databases">
        <authorList>
            <person name="Alioto T."/>
            <person name="Alioto T."/>
        </authorList>
    </citation>
    <scope>NUCLEOTIDE SEQUENCE</scope>
</reference>
<evidence type="ECO:0000256" key="3">
    <source>
        <dbReference type="ARBA" id="ARBA00007908"/>
    </source>
</evidence>
<evidence type="ECO:0000256" key="4">
    <source>
        <dbReference type="ARBA" id="ARBA00022490"/>
    </source>
</evidence>
<comment type="similarity">
    <text evidence="3">Belongs to the TSC-22/Dip/Bun family.</text>
</comment>
<gene>
    <name evidence="9" type="ORF">MGAL_10B093679</name>
</gene>
<evidence type="ECO:0000256" key="5">
    <source>
        <dbReference type="ARBA" id="ARBA00023015"/>
    </source>
</evidence>
<dbReference type="GO" id="GO:0005634">
    <property type="term" value="C:nucleus"/>
    <property type="evidence" value="ECO:0007669"/>
    <property type="project" value="UniProtKB-SubCell"/>
</dbReference>
<dbReference type="Proteomes" id="UP000596742">
    <property type="component" value="Unassembled WGS sequence"/>
</dbReference>
<evidence type="ECO:0000256" key="7">
    <source>
        <dbReference type="ARBA" id="ARBA00023242"/>
    </source>
</evidence>
<evidence type="ECO:0000256" key="8">
    <source>
        <dbReference type="SAM" id="Coils"/>
    </source>
</evidence>
<keyword evidence="5" id="KW-0805">Transcription regulation</keyword>
<evidence type="ECO:0000256" key="1">
    <source>
        <dbReference type="ARBA" id="ARBA00004123"/>
    </source>
</evidence>
<dbReference type="OrthoDB" id="8961796at2759"/>
<keyword evidence="4" id="KW-0963">Cytoplasm</keyword>
<protein>
    <submittedName>
        <fullName evidence="9">Uncharacterized protein</fullName>
    </submittedName>
</protein>
<organism evidence="9 10">
    <name type="scientific">Mytilus galloprovincialis</name>
    <name type="common">Mediterranean mussel</name>
    <dbReference type="NCBI Taxonomy" id="29158"/>
    <lineage>
        <taxon>Eukaryota</taxon>
        <taxon>Metazoa</taxon>
        <taxon>Spiralia</taxon>
        <taxon>Lophotrochozoa</taxon>
        <taxon>Mollusca</taxon>
        <taxon>Bivalvia</taxon>
        <taxon>Autobranchia</taxon>
        <taxon>Pteriomorphia</taxon>
        <taxon>Mytilida</taxon>
        <taxon>Mytiloidea</taxon>
        <taxon>Mytilidae</taxon>
        <taxon>Mytilinae</taxon>
        <taxon>Mytilus</taxon>
    </lineage>
</organism>
<dbReference type="SUPFAM" id="SSF58026">
    <property type="entry name" value="Delta-sleep-inducing peptide immunoreactive peptide"/>
    <property type="match status" value="1"/>
</dbReference>
<dbReference type="PROSITE" id="PS01289">
    <property type="entry name" value="TSC22"/>
    <property type="match status" value="1"/>
</dbReference>
<dbReference type="InterPro" id="IPR000580">
    <property type="entry name" value="TSC22/Bun"/>
</dbReference>
<accession>A0A8B6DDJ4</accession>
<evidence type="ECO:0000313" key="9">
    <source>
        <dbReference type="EMBL" id="VDI18492.1"/>
    </source>
</evidence>
<dbReference type="AlphaFoldDB" id="A0A8B6DDJ4"/>
<keyword evidence="10" id="KW-1185">Reference proteome</keyword>
<dbReference type="GO" id="GO:0008284">
    <property type="term" value="P:positive regulation of cell population proliferation"/>
    <property type="evidence" value="ECO:0007669"/>
    <property type="project" value="TreeGrafter"/>
</dbReference>
<keyword evidence="6" id="KW-0804">Transcription</keyword>
<sequence length="124" mass="14072">MSSVAFCVTMETPPSPSQVFRYLDLQTEHSVIEDNNNTQFITVFEFLKNFCGSSTVAIDNKIEQAMDLVKSHLMYAVREEVEVLKEQIKELMDKNQQLEYENQILKNSASPETLSKLTSPSSSS</sequence>
<dbReference type="PANTHER" id="PTHR46745:SF1">
    <property type="entry name" value="TSC22 DOMAIN FAMILY PROTEIN 1"/>
    <property type="match status" value="1"/>
</dbReference>
<dbReference type="FunFam" id="1.20.5.490:FF:000002">
    <property type="entry name" value="TSC22 domain family, member 1"/>
    <property type="match status" value="1"/>
</dbReference>
<dbReference type="GO" id="GO:0043066">
    <property type="term" value="P:negative regulation of apoptotic process"/>
    <property type="evidence" value="ECO:0007669"/>
    <property type="project" value="TreeGrafter"/>
</dbReference>
<dbReference type="InterPro" id="IPR047862">
    <property type="entry name" value="TSC22/BUN_CS"/>
</dbReference>
<keyword evidence="8" id="KW-0175">Coiled coil</keyword>
<comment type="subcellular location">
    <subcellularLocation>
        <location evidence="2">Cytoplasm</location>
    </subcellularLocation>
    <subcellularLocation>
        <location evidence="1">Nucleus</location>
    </subcellularLocation>
</comment>
<feature type="coiled-coil region" evidence="8">
    <location>
        <begin position="74"/>
        <end position="108"/>
    </location>
</feature>
<dbReference type="Pfam" id="PF01166">
    <property type="entry name" value="TSC22"/>
    <property type="match status" value="1"/>
</dbReference>
<dbReference type="GO" id="GO:0006357">
    <property type="term" value="P:regulation of transcription by RNA polymerase II"/>
    <property type="evidence" value="ECO:0007669"/>
    <property type="project" value="InterPro"/>
</dbReference>
<dbReference type="PANTHER" id="PTHR46745">
    <property type="entry name" value="TSC22 DOMAIN FAMILY PROTEIN 1"/>
    <property type="match status" value="1"/>
</dbReference>
<dbReference type="Gene3D" id="1.20.5.490">
    <property type="entry name" value="Single helix bin"/>
    <property type="match status" value="1"/>
</dbReference>